<evidence type="ECO:0000313" key="1">
    <source>
        <dbReference type="EMBL" id="KAB8068862.1"/>
    </source>
</evidence>
<gene>
    <name evidence="1" type="ORF">BDV29DRAFT_183784</name>
</gene>
<protein>
    <submittedName>
        <fullName evidence="1">Uncharacterized protein</fullName>
    </submittedName>
</protein>
<organism evidence="1 2">
    <name type="scientific">Aspergillus leporis</name>
    <dbReference type="NCBI Taxonomy" id="41062"/>
    <lineage>
        <taxon>Eukaryota</taxon>
        <taxon>Fungi</taxon>
        <taxon>Dikarya</taxon>
        <taxon>Ascomycota</taxon>
        <taxon>Pezizomycotina</taxon>
        <taxon>Eurotiomycetes</taxon>
        <taxon>Eurotiomycetidae</taxon>
        <taxon>Eurotiales</taxon>
        <taxon>Aspergillaceae</taxon>
        <taxon>Aspergillus</taxon>
        <taxon>Aspergillus subgen. Circumdati</taxon>
    </lineage>
</organism>
<name>A0A5N5WP87_9EURO</name>
<sequence length="113" mass="12701">MSRPDSIQCTILCVHAVSTSLATGLKGFLRGWVLVLHRETASFHTGMPDSVGSIYHRSGGLHHISLDFVLHVKQPLRDFECAFRDCLLGLPDSKDFDRAYLFGAELRRNFPSR</sequence>
<accession>A0A5N5WP87</accession>
<reference evidence="1 2" key="1">
    <citation type="submission" date="2019-04" db="EMBL/GenBank/DDBJ databases">
        <title>Friends and foes A comparative genomics study of 23 Aspergillus species from section Flavi.</title>
        <authorList>
            <consortium name="DOE Joint Genome Institute"/>
            <person name="Kjaerbolling I."/>
            <person name="Vesth T."/>
            <person name="Frisvad J.C."/>
            <person name="Nybo J.L."/>
            <person name="Theobald S."/>
            <person name="Kildgaard S."/>
            <person name="Isbrandt T."/>
            <person name="Kuo A."/>
            <person name="Sato A."/>
            <person name="Lyhne E.K."/>
            <person name="Kogle M.E."/>
            <person name="Wiebenga A."/>
            <person name="Kun R.S."/>
            <person name="Lubbers R.J."/>
            <person name="Makela M.R."/>
            <person name="Barry K."/>
            <person name="Chovatia M."/>
            <person name="Clum A."/>
            <person name="Daum C."/>
            <person name="Haridas S."/>
            <person name="He G."/>
            <person name="LaButti K."/>
            <person name="Lipzen A."/>
            <person name="Mondo S."/>
            <person name="Riley R."/>
            <person name="Salamov A."/>
            <person name="Simmons B.A."/>
            <person name="Magnuson J.K."/>
            <person name="Henrissat B."/>
            <person name="Mortensen U.H."/>
            <person name="Larsen T.O."/>
            <person name="Devries R.P."/>
            <person name="Grigoriev I.V."/>
            <person name="Machida M."/>
            <person name="Baker S.E."/>
            <person name="Andersen M.R."/>
        </authorList>
    </citation>
    <scope>NUCLEOTIDE SEQUENCE [LARGE SCALE GENOMIC DNA]</scope>
    <source>
        <strain evidence="1 2">CBS 151.66</strain>
    </source>
</reference>
<dbReference type="EMBL" id="ML732369">
    <property type="protein sequence ID" value="KAB8068862.1"/>
    <property type="molecule type" value="Genomic_DNA"/>
</dbReference>
<dbReference type="Proteomes" id="UP000326565">
    <property type="component" value="Unassembled WGS sequence"/>
</dbReference>
<proteinExistence type="predicted"/>
<keyword evidence="2" id="KW-1185">Reference proteome</keyword>
<dbReference type="AlphaFoldDB" id="A0A5N5WP87"/>
<evidence type="ECO:0000313" key="2">
    <source>
        <dbReference type="Proteomes" id="UP000326565"/>
    </source>
</evidence>